<dbReference type="PROSITE" id="PS50985">
    <property type="entry name" value="GRAS"/>
    <property type="match status" value="1"/>
</dbReference>
<gene>
    <name evidence="4" type="ORF">GOP47_0020235</name>
</gene>
<comment type="caution">
    <text evidence="4">The sequence shown here is derived from an EMBL/GenBank/DDBJ whole genome shotgun (WGS) entry which is preliminary data.</text>
</comment>
<dbReference type="InterPro" id="IPR005202">
    <property type="entry name" value="TF_GRAS"/>
</dbReference>
<dbReference type="PANTHER" id="PTHR31636">
    <property type="entry name" value="OSJNBA0084A10.13 PROTEIN-RELATED"/>
    <property type="match status" value="1"/>
</dbReference>
<organism evidence="4 5">
    <name type="scientific">Adiantum capillus-veneris</name>
    <name type="common">Maidenhair fern</name>
    <dbReference type="NCBI Taxonomy" id="13818"/>
    <lineage>
        <taxon>Eukaryota</taxon>
        <taxon>Viridiplantae</taxon>
        <taxon>Streptophyta</taxon>
        <taxon>Embryophyta</taxon>
        <taxon>Tracheophyta</taxon>
        <taxon>Polypodiopsida</taxon>
        <taxon>Polypodiidae</taxon>
        <taxon>Polypodiales</taxon>
        <taxon>Pteridineae</taxon>
        <taxon>Pteridaceae</taxon>
        <taxon>Vittarioideae</taxon>
        <taxon>Adiantum</taxon>
    </lineage>
</organism>
<evidence type="ECO:0000256" key="1">
    <source>
        <dbReference type="ARBA" id="ARBA00023015"/>
    </source>
</evidence>
<dbReference type="Pfam" id="PF03514">
    <property type="entry name" value="GRAS"/>
    <property type="match status" value="1"/>
</dbReference>
<feature type="compositionally biased region" description="Polar residues" evidence="3">
    <location>
        <begin position="27"/>
        <end position="42"/>
    </location>
</feature>
<evidence type="ECO:0000256" key="3">
    <source>
        <dbReference type="SAM" id="MobiDB-lite"/>
    </source>
</evidence>
<evidence type="ECO:0000313" key="5">
    <source>
        <dbReference type="Proteomes" id="UP000886520"/>
    </source>
</evidence>
<proteinExistence type="predicted"/>
<name>A0A9D4UCV6_ADICA</name>
<dbReference type="AlphaFoldDB" id="A0A9D4UCV6"/>
<dbReference type="OrthoDB" id="593669at2759"/>
<feature type="compositionally biased region" description="Low complexity" evidence="3">
    <location>
        <begin position="66"/>
        <end position="84"/>
    </location>
</feature>
<feature type="region of interest" description="Disordered" evidence="3">
    <location>
        <begin position="1"/>
        <end position="85"/>
    </location>
</feature>
<dbReference type="Proteomes" id="UP000886520">
    <property type="component" value="Chromosome 19"/>
</dbReference>
<evidence type="ECO:0000313" key="4">
    <source>
        <dbReference type="EMBL" id="KAI5065540.1"/>
    </source>
</evidence>
<sequence length="603" mass="67026">MSMGYTYGDSIPDVSRGIFDPSHSARQDAQASSNRQDAQASLNGHVLKGRKRHADYEQGNVRPDNSPISPLSPPQSSTSSELLSYVGCGNHHDSDVCRDEGSSCSHDDSIEVRAPQRPTSMLGGVSDLMLATSRSHDNTGPPFVSVNDVADMDRKAMIHKQLHELESVLLGPDDVDVDMAELANQNAGTWGEHFDSFLHTGSGTQKLAVSDEMVEKRDGSSDSSRCSLKGYYVQRLLVHCAEAISEERIHVAEIAIKELKKIVSVYGEPLERLGAYMSEGLVARLRASGLAIYKELKCREMPSVEVLSMMQKLYEICPYIKFAYMAANGAIAEAFKDESMVHILDFQIDQGTQWISLIQALASRPGGAPRIRISTIDDSTARSYPLGGMDFVRRRLTKLASSLGISFEFTMISAKVSDLEAHMIERRPGETLAMNFALRLHHMPDESVCLDNPRDRLLRLAKSLNPKVLTLVEQEANTNTAPFLARFIETLDYYSAVFDSIDVALHRESQDRVNVEEHCLAREIVNVIACEGAQRVERYEVAGKWRSRMLMAGFKARPLSLYVNNTIKSLLESYNECYKLKEDGLVLLLGWKNRSLVAASAWQ</sequence>
<keyword evidence="2" id="KW-0804">Transcription</keyword>
<evidence type="ECO:0000256" key="2">
    <source>
        <dbReference type="ARBA" id="ARBA00023163"/>
    </source>
</evidence>
<reference evidence="4" key="1">
    <citation type="submission" date="2021-01" db="EMBL/GenBank/DDBJ databases">
        <title>Adiantum capillus-veneris genome.</title>
        <authorList>
            <person name="Fang Y."/>
            <person name="Liao Q."/>
        </authorList>
    </citation>
    <scope>NUCLEOTIDE SEQUENCE</scope>
    <source>
        <strain evidence="4">H3</strain>
        <tissue evidence="4">Leaf</tissue>
    </source>
</reference>
<protein>
    <submittedName>
        <fullName evidence="4">Uncharacterized protein</fullName>
    </submittedName>
</protein>
<keyword evidence="1" id="KW-0805">Transcription regulation</keyword>
<keyword evidence="5" id="KW-1185">Reference proteome</keyword>
<dbReference type="EMBL" id="JABFUD020000019">
    <property type="protein sequence ID" value="KAI5065540.1"/>
    <property type="molecule type" value="Genomic_DNA"/>
</dbReference>
<accession>A0A9D4UCV6</accession>